<keyword evidence="1" id="KW-0732">Signal</keyword>
<keyword evidence="4" id="KW-1185">Reference proteome</keyword>
<dbReference type="Gene3D" id="2.30.60.10">
    <property type="entry name" value="Cyanovirin-N"/>
    <property type="match status" value="2"/>
</dbReference>
<feature type="signal peptide" evidence="1">
    <location>
        <begin position="1"/>
        <end position="19"/>
    </location>
</feature>
<dbReference type="InterPro" id="IPR036673">
    <property type="entry name" value="Cyanovirin-N_sf"/>
</dbReference>
<accession>A0A135UQ98</accession>
<feature type="domain" description="Cyanovirin-N" evidence="2">
    <location>
        <begin position="43"/>
        <end position="153"/>
    </location>
</feature>
<dbReference type="SUPFAM" id="SSF51322">
    <property type="entry name" value="Cyanovirin-N"/>
    <property type="match status" value="2"/>
</dbReference>
<evidence type="ECO:0000313" key="4">
    <source>
        <dbReference type="Proteomes" id="UP000070054"/>
    </source>
</evidence>
<dbReference type="InterPro" id="IPR011058">
    <property type="entry name" value="Cyanovirin-N"/>
</dbReference>
<sequence>MIFPSILLAIFLMACETIAAPYESSMALDTIQGRTKKKIPANFKASCSDVRFFDPRVFVEEGSKKKDSTPYLVAKCGDGKGGQKCSWMPLTACFANAHGEIVYRRYGAFFKSCVDCKYENVGANMKCACQSPKSSVQASINLNEWMDNRGGQLDCHRFGGNVIDCTEHEMMAIRFHTAPDVIPDEPEWAFEGGLADPRKRAFTSAVYVFSTSKEINTTMKGFVAFLAAIALATATPANLEKSKNDDNFLHNCDFVNFGLGDNNQNPWIHYSCPLNKPPYMQCSRLELNDCIINDHGVLRGQEKGGFAKSCKDCVYLHEIGNLVCQCAFGNPTKFRETHRYLGCMALWQ</sequence>
<reference evidence="3 4" key="1">
    <citation type="submission" date="2014-02" db="EMBL/GenBank/DDBJ databases">
        <title>The genome sequence of Colletotrichum nymphaeae SA-01.</title>
        <authorList>
            <person name="Baroncelli R."/>
            <person name="Thon M.R."/>
        </authorList>
    </citation>
    <scope>NUCLEOTIDE SEQUENCE [LARGE SCALE GENOMIC DNA]</scope>
    <source>
        <strain evidence="3 4">SA-01</strain>
    </source>
</reference>
<evidence type="ECO:0000313" key="3">
    <source>
        <dbReference type="EMBL" id="KXH62573.1"/>
    </source>
</evidence>
<organism evidence="3 4">
    <name type="scientific">Colletotrichum nymphaeae SA-01</name>
    <dbReference type="NCBI Taxonomy" id="1460502"/>
    <lineage>
        <taxon>Eukaryota</taxon>
        <taxon>Fungi</taxon>
        <taxon>Dikarya</taxon>
        <taxon>Ascomycota</taxon>
        <taxon>Pezizomycotina</taxon>
        <taxon>Sordariomycetes</taxon>
        <taxon>Hypocreomycetidae</taxon>
        <taxon>Glomerellales</taxon>
        <taxon>Glomerellaceae</taxon>
        <taxon>Colletotrichum</taxon>
        <taxon>Colletotrichum acutatum species complex</taxon>
    </lineage>
</organism>
<name>A0A135UQ98_9PEZI</name>
<dbReference type="EMBL" id="JEMN01000280">
    <property type="protein sequence ID" value="KXH62573.1"/>
    <property type="molecule type" value="Genomic_DNA"/>
</dbReference>
<protein>
    <recommendedName>
        <fullName evidence="2">Cyanovirin-N domain-containing protein</fullName>
    </recommendedName>
</protein>
<proteinExistence type="predicted"/>
<dbReference type="AlphaFoldDB" id="A0A135UQ98"/>
<dbReference type="Pfam" id="PF08881">
    <property type="entry name" value="CVNH"/>
    <property type="match status" value="1"/>
</dbReference>
<evidence type="ECO:0000259" key="2">
    <source>
        <dbReference type="Pfam" id="PF08881"/>
    </source>
</evidence>
<comment type="caution">
    <text evidence="3">The sequence shown here is derived from an EMBL/GenBank/DDBJ whole genome shotgun (WGS) entry which is preliminary data.</text>
</comment>
<dbReference type="OrthoDB" id="4835502at2759"/>
<gene>
    <name evidence="3" type="ORF">CNYM01_02776</name>
</gene>
<feature type="chain" id="PRO_5007805082" description="Cyanovirin-N domain-containing protein" evidence="1">
    <location>
        <begin position="20"/>
        <end position="348"/>
    </location>
</feature>
<evidence type="ECO:0000256" key="1">
    <source>
        <dbReference type="SAM" id="SignalP"/>
    </source>
</evidence>
<dbReference type="Proteomes" id="UP000070054">
    <property type="component" value="Unassembled WGS sequence"/>
</dbReference>